<keyword evidence="5 8" id="KW-1133">Transmembrane helix</keyword>
<feature type="transmembrane region" description="Helical" evidence="8">
    <location>
        <begin position="490"/>
        <end position="508"/>
    </location>
</feature>
<reference evidence="10" key="1">
    <citation type="submission" date="2014-03" db="EMBL/GenBank/DDBJ databases">
        <authorList>
            <person name="Casaregola S."/>
        </authorList>
    </citation>
    <scope>NUCLEOTIDE SEQUENCE [LARGE SCALE GENOMIC DNA]</scope>
    <source>
        <strain evidence="10">CLIB 918</strain>
    </source>
</reference>
<feature type="transmembrane region" description="Helical" evidence="8">
    <location>
        <begin position="293"/>
        <end position="314"/>
    </location>
</feature>
<feature type="transmembrane region" description="Helical" evidence="8">
    <location>
        <begin position="335"/>
        <end position="357"/>
    </location>
</feature>
<evidence type="ECO:0000313" key="10">
    <source>
        <dbReference type="EMBL" id="CDO55557.1"/>
    </source>
</evidence>
<dbReference type="Pfam" id="PF00955">
    <property type="entry name" value="HCO3_cotransp"/>
    <property type="match status" value="2"/>
</dbReference>
<dbReference type="GO" id="GO:0005452">
    <property type="term" value="F:solute:inorganic anion antiporter activity"/>
    <property type="evidence" value="ECO:0007669"/>
    <property type="project" value="InterPro"/>
</dbReference>
<dbReference type="InterPro" id="IPR003020">
    <property type="entry name" value="HCO3_transpt_euk"/>
</dbReference>
<evidence type="ECO:0000256" key="6">
    <source>
        <dbReference type="ARBA" id="ARBA00023136"/>
    </source>
</evidence>
<keyword evidence="4 8" id="KW-0812">Transmembrane</keyword>
<organism evidence="10 11">
    <name type="scientific">Geotrichum candidum</name>
    <name type="common">Oospora lactis</name>
    <name type="synonym">Dipodascus geotrichum</name>
    <dbReference type="NCBI Taxonomy" id="1173061"/>
    <lineage>
        <taxon>Eukaryota</taxon>
        <taxon>Fungi</taxon>
        <taxon>Dikarya</taxon>
        <taxon>Ascomycota</taxon>
        <taxon>Saccharomycotina</taxon>
        <taxon>Dipodascomycetes</taxon>
        <taxon>Dipodascales</taxon>
        <taxon>Dipodascaceae</taxon>
        <taxon>Geotrichum</taxon>
    </lineage>
</organism>
<dbReference type="AlphaFoldDB" id="A0A0J9XDX6"/>
<keyword evidence="3" id="KW-0926">Vacuole</keyword>
<dbReference type="FunFam" id="1.10.287.570:FF:000003">
    <property type="entry name" value="Anion exchange family protein"/>
    <property type="match status" value="1"/>
</dbReference>
<dbReference type="GO" id="GO:0050801">
    <property type="term" value="P:monoatomic ion homeostasis"/>
    <property type="evidence" value="ECO:0007669"/>
    <property type="project" value="TreeGrafter"/>
</dbReference>
<sequence>MADTSRRKKNKLGRFFKSAFGYPFHGIYKDLRGRAPYYLSDWTDSYNYRVLPATIYMYFCNLLPAIAFAQDMFDKTNNSYGVNEVLLASALGGIVFGVFSGQPLCIVGVTGPISIFNSLVYEIIEPHDTNYFPFMCWICLWSMVFHIIIAVFGWINSLRYVTRYSCDIFGFFICFIYIQKGIQICTHQFNYGSTVEEGLIMGYYSCMVALLTMVFGVLCICFGTEWKYSTSHIRKFVADYGTPLCVVFFTGFVHFGPRLSGTPIERLPITKSFAPTFSGAGREHGWFIHFWEISVGDVFLAIPFALLLTILFLFDHNVSSLICQGSEFPLKKPASFHWDFLLLGITTGVAGILGIPAPNGLIPQAPLHTISLCVVGERKVNRSSASSMTLNNQSQEEHEDEDIQYEPYFESVVEQRLSNTFQGLLILGTMTRPLLVVLGLVPQAVLAGLFWIMGIGGLLHNGISEKLKFIFSDKRYVSKLNPLLKVHKKYLYLFVALELAGFAGEFGINQSVGGIGFPGVLLFFAVIGYFIPKFIPDPDMSLLDQPTAEEFILENLRNPSPSSEDSDTEDSENAVGSSQASVQPMQVHIEEGEEEYEMSKNLRYRSGPVHETESA</sequence>
<evidence type="ECO:0000256" key="5">
    <source>
        <dbReference type="ARBA" id="ARBA00022989"/>
    </source>
</evidence>
<feature type="transmembrane region" description="Helical" evidence="8">
    <location>
        <begin position="55"/>
        <end position="73"/>
    </location>
</feature>
<dbReference type="Gene3D" id="1.10.287.570">
    <property type="entry name" value="Helical hairpin bin"/>
    <property type="match status" value="1"/>
</dbReference>
<evidence type="ECO:0000256" key="8">
    <source>
        <dbReference type="SAM" id="Phobius"/>
    </source>
</evidence>
<feature type="domain" description="Bicarbonate transporter-like transmembrane" evidence="9">
    <location>
        <begin position="23"/>
        <end position="193"/>
    </location>
</feature>
<evidence type="ECO:0000256" key="1">
    <source>
        <dbReference type="ARBA" id="ARBA00004128"/>
    </source>
</evidence>
<evidence type="ECO:0000256" key="2">
    <source>
        <dbReference type="ARBA" id="ARBA00010993"/>
    </source>
</evidence>
<feature type="transmembrane region" description="Helical" evidence="8">
    <location>
        <begin position="164"/>
        <end position="182"/>
    </location>
</feature>
<dbReference type="Proteomes" id="UP000242525">
    <property type="component" value="Unassembled WGS sequence"/>
</dbReference>
<dbReference type="OrthoDB" id="1735926at2759"/>
<feature type="transmembrane region" description="Helical" evidence="8">
    <location>
        <begin position="131"/>
        <end position="152"/>
    </location>
</feature>
<feature type="transmembrane region" description="Helical" evidence="8">
    <location>
        <begin position="236"/>
        <end position="255"/>
    </location>
</feature>
<gene>
    <name evidence="10" type="ORF">BN980_GECA11s02980g</name>
</gene>
<dbReference type="InterPro" id="IPR011531">
    <property type="entry name" value="HCO3_transpt-like_TM_dom"/>
</dbReference>
<evidence type="ECO:0000256" key="3">
    <source>
        <dbReference type="ARBA" id="ARBA00022554"/>
    </source>
</evidence>
<feature type="transmembrane region" description="Helical" evidence="8">
    <location>
        <begin position="85"/>
        <end position="111"/>
    </location>
</feature>
<accession>A0A0J9XDX6</accession>
<keyword evidence="11" id="KW-1185">Reference proteome</keyword>
<feature type="region of interest" description="Disordered" evidence="7">
    <location>
        <begin position="556"/>
        <end position="615"/>
    </location>
</feature>
<dbReference type="GO" id="GO:0000324">
    <property type="term" value="C:fungal-type vacuole"/>
    <property type="evidence" value="ECO:0007669"/>
    <property type="project" value="TreeGrafter"/>
</dbReference>
<feature type="domain" description="Bicarbonate transporter-like transmembrane" evidence="9">
    <location>
        <begin position="205"/>
        <end position="546"/>
    </location>
</feature>
<dbReference type="STRING" id="1173061.A0A0J9XDX6"/>
<keyword evidence="6 8" id="KW-0472">Membrane</keyword>
<proteinExistence type="inferred from homology"/>
<dbReference type="GO" id="GO:0005886">
    <property type="term" value="C:plasma membrane"/>
    <property type="evidence" value="ECO:0007669"/>
    <property type="project" value="TreeGrafter"/>
</dbReference>
<comment type="caution">
    <text evidence="10">The sequence shown here is derived from an EMBL/GenBank/DDBJ whole genome shotgun (WGS) entry which is preliminary data.</text>
</comment>
<feature type="compositionally biased region" description="Polar residues" evidence="7">
    <location>
        <begin position="574"/>
        <end position="584"/>
    </location>
</feature>
<dbReference type="GO" id="GO:0080139">
    <property type="term" value="F:borate efflux transmembrane transporter activity"/>
    <property type="evidence" value="ECO:0007669"/>
    <property type="project" value="TreeGrafter"/>
</dbReference>
<dbReference type="GO" id="GO:0006820">
    <property type="term" value="P:monoatomic anion transport"/>
    <property type="evidence" value="ECO:0007669"/>
    <property type="project" value="InterPro"/>
</dbReference>
<feature type="transmembrane region" description="Helical" evidence="8">
    <location>
        <begin position="434"/>
        <end position="459"/>
    </location>
</feature>
<feature type="transmembrane region" description="Helical" evidence="8">
    <location>
        <begin position="514"/>
        <end position="531"/>
    </location>
</feature>
<evidence type="ECO:0000259" key="9">
    <source>
        <dbReference type="Pfam" id="PF00955"/>
    </source>
</evidence>
<comment type="subcellular location">
    <subcellularLocation>
        <location evidence="1">Vacuole membrane</location>
        <topology evidence="1">Multi-pass membrane protein</topology>
    </subcellularLocation>
</comment>
<dbReference type="GO" id="GO:0005774">
    <property type="term" value="C:vacuolar membrane"/>
    <property type="evidence" value="ECO:0007669"/>
    <property type="project" value="UniProtKB-SubCell"/>
</dbReference>
<comment type="similarity">
    <text evidence="2">Belongs to the anion exchanger (TC 2.A.31) family.</text>
</comment>
<dbReference type="PANTHER" id="PTHR11453">
    <property type="entry name" value="ANION EXCHANGE PROTEIN"/>
    <property type="match status" value="1"/>
</dbReference>
<dbReference type="EMBL" id="CCBN010000011">
    <property type="protein sequence ID" value="CDO55557.1"/>
    <property type="molecule type" value="Genomic_DNA"/>
</dbReference>
<protein>
    <submittedName>
        <fullName evidence="10">Similar to Saccharomyces cerevisiae YNL275W BOR1 Boron efflux transporter of the plasma membrane</fullName>
    </submittedName>
</protein>
<evidence type="ECO:0000256" key="4">
    <source>
        <dbReference type="ARBA" id="ARBA00022692"/>
    </source>
</evidence>
<feature type="transmembrane region" description="Helical" evidence="8">
    <location>
        <begin position="202"/>
        <end position="224"/>
    </location>
</feature>
<dbReference type="PANTHER" id="PTHR11453:SF82">
    <property type="entry name" value="BORON TRANSPORTER 1"/>
    <property type="match status" value="1"/>
</dbReference>
<name>A0A0J9XDX6_GEOCN</name>
<evidence type="ECO:0000256" key="7">
    <source>
        <dbReference type="SAM" id="MobiDB-lite"/>
    </source>
</evidence>
<evidence type="ECO:0000313" key="11">
    <source>
        <dbReference type="Proteomes" id="UP000242525"/>
    </source>
</evidence>